<feature type="region of interest" description="Disordered" evidence="6">
    <location>
        <begin position="724"/>
        <end position="753"/>
    </location>
</feature>
<dbReference type="GO" id="GO:0005637">
    <property type="term" value="C:nuclear inner membrane"/>
    <property type="evidence" value="ECO:0007669"/>
    <property type="project" value="UniProtKB-SubCell"/>
</dbReference>
<dbReference type="CDD" id="cd21439">
    <property type="entry name" value="SUN1_cc1"/>
    <property type="match status" value="1"/>
</dbReference>
<comment type="subcellular location">
    <subcellularLocation>
        <location evidence="5">Nucleus inner membrane</location>
        <topology evidence="5">Single-pass type II membrane protein</topology>
    </subcellularLocation>
</comment>
<evidence type="ECO:0000259" key="8">
    <source>
        <dbReference type="PROSITE" id="PS51469"/>
    </source>
</evidence>
<dbReference type="AlphaFoldDB" id="A0A8D1Z5T5"/>
<reference evidence="9" key="1">
    <citation type="submission" date="2025-05" db="UniProtKB">
        <authorList>
            <consortium name="Ensembl"/>
        </authorList>
    </citation>
    <scope>IDENTIFICATION</scope>
</reference>
<evidence type="ECO:0000256" key="4">
    <source>
        <dbReference type="ARBA" id="ARBA00023136"/>
    </source>
</evidence>
<dbReference type="Ensembl" id="ENSSSCT00025003291.1">
    <property type="protein sequence ID" value="ENSSSCP00025001215.1"/>
    <property type="gene ID" value="ENSSSCG00025002425.1"/>
</dbReference>
<evidence type="ECO:0000256" key="5">
    <source>
        <dbReference type="ARBA" id="ARBA00037816"/>
    </source>
</evidence>
<dbReference type="InterPro" id="IPR045119">
    <property type="entry name" value="SUN1-5"/>
</dbReference>
<evidence type="ECO:0000256" key="2">
    <source>
        <dbReference type="ARBA" id="ARBA00022989"/>
    </source>
</evidence>
<feature type="domain" description="SUN" evidence="8">
    <location>
        <begin position="623"/>
        <end position="753"/>
    </location>
</feature>
<dbReference type="Pfam" id="PF07738">
    <property type="entry name" value="Sad1_UNC"/>
    <property type="match status" value="1"/>
</dbReference>
<evidence type="ECO:0000256" key="3">
    <source>
        <dbReference type="ARBA" id="ARBA00023054"/>
    </source>
</evidence>
<dbReference type="InterPro" id="IPR012919">
    <property type="entry name" value="SUN_dom"/>
</dbReference>
<evidence type="ECO:0000313" key="9">
    <source>
        <dbReference type="Ensembl" id="ENSSSCP00065031561.1"/>
    </source>
</evidence>
<keyword evidence="2 7" id="KW-1133">Transmembrane helix</keyword>
<name>A0A8D1Z5T5_PIG</name>
<dbReference type="Proteomes" id="UP000694725">
    <property type="component" value="Unplaced"/>
</dbReference>
<dbReference type="FunFam" id="2.60.120.260:FF:000009">
    <property type="entry name" value="SUN domain-containing protein 1 isoform X1"/>
    <property type="match status" value="1"/>
</dbReference>
<keyword evidence="3" id="KW-0175">Coiled coil</keyword>
<feature type="transmembrane region" description="Helical" evidence="7">
    <location>
        <begin position="280"/>
        <end position="299"/>
    </location>
</feature>
<feature type="transmembrane region" description="Helical" evidence="7">
    <location>
        <begin position="247"/>
        <end position="268"/>
    </location>
</feature>
<evidence type="ECO:0000256" key="7">
    <source>
        <dbReference type="SAM" id="Phobius"/>
    </source>
</evidence>
<sequence length="753" mass="81255">MDFSRLHMYSPPQCVPENTGYTYALSSSYSSDALDFETEHKLDPVFDSPRMSRRSLRLVTTAHAAEDGPAAAAAGDRAARVTKQRGSAGRLALTLNHASRKGLSLAAGQSSTGAVQGEACLRPPVLDESLIREQTKVDHFWGLDDDGDLRGGTRAALQGNGDAAGGAAGAAGSNGYTCSDCSLLSSRGAALTAHSTSFGPTSRIYSRDRNQRPHCGHGGRMDVREALGDDGRLRVNGESLWKTASEVLWWLGVGWYQFVTLISWLNVFLLTRCLRNICKFLILLIPLLLLLGAGVSLWGQGDVLAFLPVLNWTHLLGAQRADDPSSTRTSGHPPPRQPLEAGTEAFHWHRMSEVERQVTSLSGQCHHHDEKLRELVALLQKLQARVEQMDGGGEGLLSLVRHAVGQHFEEMGAPGPSSSQADSEASHREHELRISSLEAVLGKLTERSEAVQRELERTARATASGMEEEQRLLGLVQHLEQELGRLKADLAGWQRGRSSCEAADSVRETVDARVRETLSLVLSGDQPEAALERLLQKWSSQFVSKEHLQVLLRELELGILKNVTHHLAVTKQTPAPETVVSAARGAGITGITEAQAQVLVNKALKLYSQDRTGLVDFALESGGGSVLSTRCSETFETKTALISLFGIPLWYFSQSPRVAIQPDMYPGNCWAFRGSQGYLVVRLSMKIQPSAFTLEHIPKTLSPTGNITSAPKDFAVYVSAPPQPPAAALPSPAAGPGPPGVAARPPPCHAGQS</sequence>
<dbReference type="PROSITE" id="PS51469">
    <property type="entry name" value="SUN"/>
    <property type="match status" value="1"/>
</dbReference>
<accession>A0A8D1Z5T5</accession>
<evidence type="ECO:0000313" key="10">
    <source>
        <dbReference type="Proteomes" id="UP000694725"/>
    </source>
</evidence>
<feature type="region of interest" description="Disordered" evidence="6">
    <location>
        <begin position="321"/>
        <end position="340"/>
    </location>
</feature>
<dbReference type="Gene3D" id="2.60.120.260">
    <property type="entry name" value="Galactose-binding domain-like"/>
    <property type="match status" value="1"/>
</dbReference>
<dbReference type="PANTHER" id="PTHR12911:SF23">
    <property type="entry name" value="SUN DOMAIN-CONTAINING PROTEIN 1"/>
    <property type="match status" value="1"/>
</dbReference>
<dbReference type="PANTHER" id="PTHR12911">
    <property type="entry name" value="SAD1/UNC-84-LIKE PROTEIN-RELATED"/>
    <property type="match status" value="1"/>
</dbReference>
<proteinExistence type="predicted"/>
<organism evidence="9 10">
    <name type="scientific">Sus scrofa</name>
    <name type="common">Pig</name>
    <dbReference type="NCBI Taxonomy" id="9823"/>
    <lineage>
        <taxon>Eukaryota</taxon>
        <taxon>Metazoa</taxon>
        <taxon>Chordata</taxon>
        <taxon>Craniata</taxon>
        <taxon>Vertebrata</taxon>
        <taxon>Euteleostomi</taxon>
        <taxon>Mammalia</taxon>
        <taxon>Eutheria</taxon>
        <taxon>Laurasiatheria</taxon>
        <taxon>Artiodactyla</taxon>
        <taxon>Suina</taxon>
        <taxon>Suidae</taxon>
        <taxon>Sus</taxon>
    </lineage>
</organism>
<evidence type="ECO:0000256" key="1">
    <source>
        <dbReference type="ARBA" id="ARBA00022692"/>
    </source>
</evidence>
<dbReference type="Proteomes" id="UP000694720">
    <property type="component" value="Unplaced"/>
</dbReference>
<dbReference type="InterPro" id="IPR040994">
    <property type="entry name" value="Sun_CC2"/>
</dbReference>
<dbReference type="Pfam" id="PF09387">
    <property type="entry name" value="MRP"/>
    <property type="match status" value="1"/>
</dbReference>
<keyword evidence="4 7" id="KW-0472">Membrane</keyword>
<dbReference type="Pfam" id="PF18580">
    <property type="entry name" value="HTH_SUN2"/>
    <property type="match status" value="1"/>
</dbReference>
<protein>
    <recommendedName>
        <fullName evidence="8">SUN domain-containing protein</fullName>
    </recommendedName>
</protein>
<dbReference type="Ensembl" id="ENSSSCT00065072464.1">
    <property type="protein sequence ID" value="ENSSSCP00065031561.1"/>
    <property type="gene ID" value="ENSSSCG00065052863.1"/>
</dbReference>
<feature type="region of interest" description="Disordered" evidence="6">
    <location>
        <begin position="409"/>
        <end position="430"/>
    </location>
</feature>
<dbReference type="Proteomes" id="UP000694727">
    <property type="component" value="Unplaced"/>
</dbReference>
<dbReference type="InterPro" id="IPR032680">
    <property type="entry name" value="SUN1_N"/>
</dbReference>
<keyword evidence="1 7" id="KW-0812">Transmembrane</keyword>
<evidence type="ECO:0000256" key="6">
    <source>
        <dbReference type="SAM" id="MobiDB-lite"/>
    </source>
</evidence>
<dbReference type="Ensembl" id="ENSSSCT00035056104.1">
    <property type="protein sequence ID" value="ENSSSCP00035022574.1"/>
    <property type="gene ID" value="ENSSSCG00035042180.1"/>
</dbReference>